<dbReference type="SUPFAM" id="SSF50494">
    <property type="entry name" value="Trypsin-like serine proteases"/>
    <property type="match status" value="1"/>
</dbReference>
<gene>
    <name evidence="2" type="ORF">DDZ13_05745</name>
</gene>
<reference evidence="2 3" key="1">
    <citation type="submission" date="2018-05" db="EMBL/GenBank/DDBJ databases">
        <title>Coraliomargarita sinensis sp. nov., isolated from a marine solar saltern.</title>
        <authorList>
            <person name="Zhou L.Y."/>
        </authorList>
    </citation>
    <scope>NUCLEOTIDE SEQUENCE [LARGE SCALE GENOMIC DNA]</scope>
    <source>
        <strain evidence="2 3">WN38</strain>
    </source>
</reference>
<evidence type="ECO:0008006" key="4">
    <source>
        <dbReference type="Google" id="ProtNLM"/>
    </source>
</evidence>
<proteinExistence type="predicted"/>
<dbReference type="InParanoid" id="A0A317ZKB6"/>
<sequence>MVQAKVSLGAAARSGFLLLTFVSPLAAIQIANYDTLTNDRFANDNSFVADQFDLSGVGFNGTGSGGAGWVTMISENVYITANHADPAVGSTVTFYASNDPNGTSVNRTISSNRQQIQGTDILVGTLDSALPSGFTFYDFATEDIVNNGDLQNSPYNGANAYILGRSPTGWPTSQNMAVGRNVLDGFQSSVTAPGGTGSAFEATDDGASGVTYEAMLQGGDSGAPLFVENSQGGLTIVGINWYIRNSSTILGATYVGNYDDQDTNGNDGIQTFIDANPVPEPSTVAFLLTVASGVLALRRKV</sequence>
<dbReference type="Proteomes" id="UP000247099">
    <property type="component" value="Unassembled WGS sequence"/>
</dbReference>
<accession>A0A317ZKB6</accession>
<dbReference type="NCBIfam" id="TIGR02595">
    <property type="entry name" value="PEP_CTERM"/>
    <property type="match status" value="1"/>
</dbReference>
<dbReference type="InterPro" id="IPR009003">
    <property type="entry name" value="Peptidase_S1_PA"/>
</dbReference>
<dbReference type="InterPro" id="IPR013424">
    <property type="entry name" value="Ice-binding_C"/>
</dbReference>
<comment type="caution">
    <text evidence="2">The sequence shown here is derived from an EMBL/GenBank/DDBJ whole genome shotgun (WGS) entry which is preliminary data.</text>
</comment>
<evidence type="ECO:0000313" key="3">
    <source>
        <dbReference type="Proteomes" id="UP000247099"/>
    </source>
</evidence>
<protein>
    <recommendedName>
        <fullName evidence="4">Peptidase S1 domain-containing protein</fullName>
    </recommendedName>
</protein>
<keyword evidence="1" id="KW-0732">Signal</keyword>
<evidence type="ECO:0000256" key="1">
    <source>
        <dbReference type="SAM" id="SignalP"/>
    </source>
</evidence>
<name>A0A317ZKB6_9BACT</name>
<feature type="chain" id="PRO_5016381061" description="Peptidase S1 domain-containing protein" evidence="1">
    <location>
        <begin position="27"/>
        <end position="301"/>
    </location>
</feature>
<evidence type="ECO:0000313" key="2">
    <source>
        <dbReference type="EMBL" id="PXA04673.1"/>
    </source>
</evidence>
<keyword evidence="3" id="KW-1185">Reference proteome</keyword>
<organism evidence="2 3">
    <name type="scientific">Coraliomargarita sinensis</name>
    <dbReference type="NCBI Taxonomy" id="2174842"/>
    <lineage>
        <taxon>Bacteria</taxon>
        <taxon>Pseudomonadati</taxon>
        <taxon>Verrucomicrobiota</taxon>
        <taxon>Opitutia</taxon>
        <taxon>Puniceicoccales</taxon>
        <taxon>Coraliomargaritaceae</taxon>
        <taxon>Coraliomargarita</taxon>
    </lineage>
</organism>
<dbReference type="AlphaFoldDB" id="A0A317ZKB6"/>
<feature type="signal peptide" evidence="1">
    <location>
        <begin position="1"/>
        <end position="26"/>
    </location>
</feature>
<dbReference type="EMBL" id="QHJQ01000003">
    <property type="protein sequence ID" value="PXA04673.1"/>
    <property type="molecule type" value="Genomic_DNA"/>
</dbReference>